<gene>
    <name evidence="1" type="ORF">BEMITA_LOCUS9339</name>
</gene>
<dbReference type="EMBL" id="OU963866">
    <property type="protein sequence ID" value="CAH0772770.1"/>
    <property type="molecule type" value="Genomic_DNA"/>
</dbReference>
<evidence type="ECO:0008006" key="3">
    <source>
        <dbReference type="Google" id="ProtNLM"/>
    </source>
</evidence>
<dbReference type="GO" id="GO:0006412">
    <property type="term" value="P:translation"/>
    <property type="evidence" value="ECO:0007669"/>
    <property type="project" value="TreeGrafter"/>
</dbReference>
<organism evidence="1 2">
    <name type="scientific">Bemisia tabaci</name>
    <name type="common">Sweetpotato whitefly</name>
    <name type="synonym">Aleurodes tabaci</name>
    <dbReference type="NCBI Taxonomy" id="7038"/>
    <lineage>
        <taxon>Eukaryota</taxon>
        <taxon>Metazoa</taxon>
        <taxon>Ecdysozoa</taxon>
        <taxon>Arthropoda</taxon>
        <taxon>Hexapoda</taxon>
        <taxon>Insecta</taxon>
        <taxon>Pterygota</taxon>
        <taxon>Neoptera</taxon>
        <taxon>Paraneoptera</taxon>
        <taxon>Hemiptera</taxon>
        <taxon>Sternorrhyncha</taxon>
        <taxon>Aleyrodoidea</taxon>
        <taxon>Aleyrodidae</taxon>
        <taxon>Aleyrodinae</taxon>
        <taxon>Bemisia</taxon>
    </lineage>
</organism>
<dbReference type="PANTHER" id="PTHR34095:SF1">
    <property type="entry name" value="LARGE RIBOSOMAL SUBUNIT PROTEIN ML55"/>
    <property type="match status" value="1"/>
</dbReference>
<keyword evidence="2" id="KW-1185">Reference proteome</keyword>
<accession>A0A9P0CE27</accession>
<protein>
    <recommendedName>
        <fullName evidence="3">39S ribosomal protein L55, mitochondrial</fullName>
    </recommendedName>
</protein>
<dbReference type="Gene3D" id="6.20.130.20">
    <property type="entry name" value="Mitochondrial ribosomal protein L55"/>
    <property type="match status" value="1"/>
</dbReference>
<proteinExistence type="predicted"/>
<dbReference type="PANTHER" id="PTHR34095">
    <property type="entry name" value="39S RIBOSOMAL PROTEIN L55, MITOCHONDRIAL"/>
    <property type="match status" value="1"/>
</dbReference>
<name>A0A9P0CE27_BEMTA</name>
<dbReference type="InterPro" id="IPR018615">
    <property type="entry name" value="Ribosomal_mL55"/>
</dbReference>
<dbReference type="GO" id="GO:0003735">
    <property type="term" value="F:structural constituent of ribosome"/>
    <property type="evidence" value="ECO:0007669"/>
    <property type="project" value="InterPro"/>
</dbReference>
<sequence length="105" mass="12203">MNQALIITRNLSSATAAVTKIHRSTYARVYKAVIVKPDGSTIRTRCYPEPRLIIKLPLDLNELSDKDKQIRLALRKPRQQVKVQEDIEHDFDAKKYLQFVKKVKK</sequence>
<dbReference type="InterPro" id="IPR044884">
    <property type="entry name" value="Ribosomal_mL55_sf"/>
</dbReference>
<dbReference type="Pfam" id="PF09776">
    <property type="entry name" value="Mitoc_L55"/>
    <property type="match status" value="1"/>
</dbReference>
<dbReference type="GO" id="GO:0005762">
    <property type="term" value="C:mitochondrial large ribosomal subunit"/>
    <property type="evidence" value="ECO:0007669"/>
    <property type="project" value="InterPro"/>
</dbReference>
<dbReference type="AlphaFoldDB" id="A0A9P0CE27"/>
<reference evidence="1" key="1">
    <citation type="submission" date="2021-12" db="EMBL/GenBank/DDBJ databases">
        <authorList>
            <person name="King R."/>
        </authorList>
    </citation>
    <scope>NUCLEOTIDE SEQUENCE</scope>
</reference>
<evidence type="ECO:0000313" key="1">
    <source>
        <dbReference type="EMBL" id="CAH0772770.1"/>
    </source>
</evidence>
<evidence type="ECO:0000313" key="2">
    <source>
        <dbReference type="Proteomes" id="UP001152759"/>
    </source>
</evidence>
<dbReference type="KEGG" id="btab:109040803"/>
<dbReference type="Proteomes" id="UP001152759">
    <property type="component" value="Chromosome 5"/>
</dbReference>
<dbReference type="OrthoDB" id="9986315at2759"/>